<name>A0A926JUX5_9FLAO</name>
<dbReference type="EMBL" id="JACVDC010000067">
    <property type="protein sequence ID" value="MBC9797646.1"/>
    <property type="molecule type" value="Genomic_DNA"/>
</dbReference>
<accession>A0A926JUX5</accession>
<dbReference type="SUPFAM" id="SSF49464">
    <property type="entry name" value="Carboxypeptidase regulatory domain-like"/>
    <property type="match status" value="1"/>
</dbReference>
<dbReference type="AlphaFoldDB" id="A0A926JUX5"/>
<dbReference type="GO" id="GO:0004180">
    <property type="term" value="F:carboxypeptidase activity"/>
    <property type="evidence" value="ECO:0007669"/>
    <property type="project" value="UniProtKB-KW"/>
</dbReference>
<dbReference type="RefSeq" id="WP_187966779.1">
    <property type="nucleotide sequence ID" value="NZ_JACVDC010000067.1"/>
</dbReference>
<dbReference type="Pfam" id="PF13715">
    <property type="entry name" value="CarbopepD_reg_2"/>
    <property type="match status" value="1"/>
</dbReference>
<evidence type="ECO:0000313" key="1">
    <source>
        <dbReference type="EMBL" id="MBC9797646.1"/>
    </source>
</evidence>
<dbReference type="Proteomes" id="UP000653730">
    <property type="component" value="Unassembled WGS sequence"/>
</dbReference>
<proteinExistence type="predicted"/>
<keyword evidence="1" id="KW-0645">Protease</keyword>
<protein>
    <submittedName>
        <fullName evidence="1">Carboxypeptidase-like regulatory domain-containing protein</fullName>
    </submittedName>
</protein>
<organism evidence="1 2">
    <name type="scientific">Sinomicrobium weinanense</name>
    <dbReference type="NCBI Taxonomy" id="2842200"/>
    <lineage>
        <taxon>Bacteria</taxon>
        <taxon>Pseudomonadati</taxon>
        <taxon>Bacteroidota</taxon>
        <taxon>Flavobacteriia</taxon>
        <taxon>Flavobacteriales</taxon>
        <taxon>Flavobacteriaceae</taxon>
        <taxon>Sinomicrobium</taxon>
    </lineage>
</organism>
<sequence>MAKKPKTYHSSTSDCRKKLAVFLFVLPFSLCDLYAQNNLKGKVESLSSDVEGVHVINKTTNTATITNSQGFFSIPAASGDTLLFSAVQFREKEIVISGAHTDQFPLIVELEEQVTELDEVILKNLTGNLTSDLRNARTDSVNAMSLGLPNAHIIPRTKSERKLYAATDLDFDPLRSISIKIDPLINILSGRTKKLKNRLYLENKTTQLEKIHTRYGEEFFISSGIVPEKIYDFLYFCSVQPEYDRIIKANDRMALSRFLKVQAVRYKEVNDPSATKD</sequence>
<keyword evidence="2" id="KW-1185">Reference proteome</keyword>
<dbReference type="InterPro" id="IPR008969">
    <property type="entry name" value="CarboxyPept-like_regulatory"/>
</dbReference>
<comment type="caution">
    <text evidence="1">The sequence shown here is derived from an EMBL/GenBank/DDBJ whole genome shotgun (WGS) entry which is preliminary data.</text>
</comment>
<gene>
    <name evidence="1" type="ORF">IBL28_16865</name>
</gene>
<keyword evidence="1" id="KW-0378">Hydrolase</keyword>
<keyword evidence="1" id="KW-0121">Carboxypeptidase</keyword>
<evidence type="ECO:0000313" key="2">
    <source>
        <dbReference type="Proteomes" id="UP000653730"/>
    </source>
</evidence>
<reference evidence="1 2" key="1">
    <citation type="submission" date="2020-09" db="EMBL/GenBank/DDBJ databases">
        <title>Sinomicrobium weinanense sp. nov., a halophilic bacteria isolated from saline-alkali soil.</title>
        <authorList>
            <person name="Wu P."/>
            <person name="Ren H."/>
            <person name="Mei Y."/>
            <person name="Liang Y."/>
            <person name="Chen Z."/>
        </authorList>
    </citation>
    <scope>NUCLEOTIDE SEQUENCE [LARGE SCALE GENOMIC DNA]</scope>
    <source>
        <strain evidence="1 2">FJxs</strain>
    </source>
</reference>